<dbReference type="EMBL" id="WIXE01024005">
    <property type="protein sequence ID" value="KAK5965999.1"/>
    <property type="molecule type" value="Genomic_DNA"/>
</dbReference>
<dbReference type="Proteomes" id="UP001331761">
    <property type="component" value="Unassembled WGS sequence"/>
</dbReference>
<name>A0AAN8ITV1_TRICO</name>
<feature type="chain" id="PRO_5044710902" evidence="1">
    <location>
        <begin position="23"/>
        <end position="103"/>
    </location>
</feature>
<sequence length="103" mass="11576">MTRIVWAASILWSYFYYWQVITTTQEENTVVPELVNDIIGLPPTSHPALLLTSVDLLKGRSDRGGRMKRCSEHENLSVKVVEWLLHLAVTPVFAAPAAEAIDK</sequence>
<dbReference type="EMBL" id="WIXE01006377">
    <property type="protein sequence ID" value="KAK5981347.1"/>
    <property type="molecule type" value="Genomic_DNA"/>
</dbReference>
<accession>A0AAN8ITV1</accession>
<dbReference type="AlphaFoldDB" id="A0AAN8ITV1"/>
<keyword evidence="4" id="KW-1185">Reference proteome</keyword>
<feature type="non-terminal residue" evidence="3">
    <location>
        <position position="103"/>
    </location>
</feature>
<protein>
    <submittedName>
        <fullName evidence="3">Uncharacterized protein</fullName>
    </submittedName>
</protein>
<comment type="caution">
    <text evidence="3">The sequence shown here is derived from an EMBL/GenBank/DDBJ whole genome shotgun (WGS) entry which is preliminary data.</text>
</comment>
<reference evidence="3 4" key="1">
    <citation type="submission" date="2019-10" db="EMBL/GenBank/DDBJ databases">
        <title>Assembly and Annotation for the nematode Trichostrongylus colubriformis.</title>
        <authorList>
            <person name="Martin J."/>
        </authorList>
    </citation>
    <scope>NUCLEOTIDE SEQUENCE [LARGE SCALE GENOMIC DNA]</scope>
    <source>
        <strain evidence="3">G859</strain>
        <tissue evidence="3">Whole worm</tissue>
    </source>
</reference>
<organism evidence="3 4">
    <name type="scientific">Trichostrongylus colubriformis</name>
    <name type="common">Black scour worm</name>
    <dbReference type="NCBI Taxonomy" id="6319"/>
    <lineage>
        <taxon>Eukaryota</taxon>
        <taxon>Metazoa</taxon>
        <taxon>Ecdysozoa</taxon>
        <taxon>Nematoda</taxon>
        <taxon>Chromadorea</taxon>
        <taxon>Rhabditida</taxon>
        <taxon>Rhabditina</taxon>
        <taxon>Rhabditomorpha</taxon>
        <taxon>Strongyloidea</taxon>
        <taxon>Trichostrongylidae</taxon>
        <taxon>Trichostrongylus</taxon>
    </lineage>
</organism>
<evidence type="ECO:0000313" key="4">
    <source>
        <dbReference type="Proteomes" id="UP001331761"/>
    </source>
</evidence>
<gene>
    <name evidence="3" type="ORF">GCK32_019422</name>
    <name evidence="2" type="ORF">GCK32_019947</name>
</gene>
<evidence type="ECO:0000256" key="1">
    <source>
        <dbReference type="SAM" id="SignalP"/>
    </source>
</evidence>
<proteinExistence type="predicted"/>
<evidence type="ECO:0000313" key="3">
    <source>
        <dbReference type="EMBL" id="KAK5981347.1"/>
    </source>
</evidence>
<evidence type="ECO:0000313" key="2">
    <source>
        <dbReference type="EMBL" id="KAK5965999.1"/>
    </source>
</evidence>
<keyword evidence="1" id="KW-0732">Signal</keyword>
<feature type="signal peptide" evidence="1">
    <location>
        <begin position="1"/>
        <end position="22"/>
    </location>
</feature>